<keyword evidence="3 4" id="KW-0539">Nucleus</keyword>
<evidence type="ECO:0000256" key="2">
    <source>
        <dbReference type="ARBA" id="ARBA00023054"/>
    </source>
</evidence>
<feature type="domain" description="WAC" evidence="8">
    <location>
        <begin position="23"/>
        <end position="131"/>
    </location>
</feature>
<evidence type="ECO:0008006" key="11">
    <source>
        <dbReference type="Google" id="ProtNLM"/>
    </source>
</evidence>
<evidence type="ECO:0000256" key="5">
    <source>
        <dbReference type="SAM" id="Coils"/>
    </source>
</evidence>
<evidence type="ECO:0000313" key="10">
    <source>
        <dbReference type="Proteomes" id="UP000187013"/>
    </source>
</evidence>
<evidence type="ECO:0000259" key="7">
    <source>
        <dbReference type="PROSITE" id="PS50827"/>
    </source>
</evidence>
<dbReference type="OrthoDB" id="332390at2759"/>
<accession>A0A1Q3A1X9</accession>
<comment type="subcellular location">
    <subcellularLocation>
        <location evidence="1 4">Nucleus</location>
    </subcellularLocation>
</comment>
<evidence type="ECO:0000256" key="6">
    <source>
        <dbReference type="SAM" id="MobiDB-lite"/>
    </source>
</evidence>
<feature type="domain" description="DDT" evidence="7">
    <location>
        <begin position="381"/>
        <end position="441"/>
    </location>
</feature>
<reference evidence="9 10" key="1">
    <citation type="submission" date="2016-08" db="EMBL/GenBank/DDBJ databases">
        <title>Draft genome sequence of allopolyploid Zygosaccharomyces rouxii.</title>
        <authorList>
            <person name="Watanabe J."/>
            <person name="Uehara K."/>
            <person name="Mogi Y."/>
            <person name="Tsukioka Y."/>
        </authorList>
    </citation>
    <scope>NUCLEOTIDE SEQUENCE [LARGE SCALE GENOMIC DNA]</scope>
    <source>
        <strain evidence="9 10">NBRC 110957</strain>
    </source>
</reference>
<feature type="compositionally biased region" description="Acidic residues" evidence="6">
    <location>
        <begin position="981"/>
        <end position="1002"/>
    </location>
</feature>
<dbReference type="AlphaFoldDB" id="A0A1Q3A1X9"/>
<dbReference type="Pfam" id="PF15612">
    <property type="entry name" value="WHIM1"/>
    <property type="match status" value="1"/>
</dbReference>
<gene>
    <name evidence="9" type="ORF">ZYGR_0P02880</name>
</gene>
<name>A0A1Q3A1X9_ZYGRO</name>
<feature type="coiled-coil region" evidence="5">
    <location>
        <begin position="707"/>
        <end position="741"/>
    </location>
</feature>
<dbReference type="EMBL" id="BDGX01000016">
    <property type="protein sequence ID" value="GAV49643.1"/>
    <property type="molecule type" value="Genomic_DNA"/>
</dbReference>
<protein>
    <recommendedName>
        <fullName evidence="11">WAC domain-containing protein</fullName>
    </recommendedName>
</protein>
<dbReference type="InterPro" id="IPR013136">
    <property type="entry name" value="WSTF_Acf1_Cbp146"/>
</dbReference>
<dbReference type="Pfam" id="PF15613">
    <property type="entry name" value="WSD"/>
    <property type="match status" value="1"/>
</dbReference>
<dbReference type="PROSITE" id="PS51136">
    <property type="entry name" value="WAC"/>
    <property type="match status" value="1"/>
</dbReference>
<feature type="compositionally biased region" description="Acidic residues" evidence="6">
    <location>
        <begin position="285"/>
        <end position="294"/>
    </location>
</feature>
<evidence type="ECO:0000256" key="4">
    <source>
        <dbReference type="PROSITE-ProRule" id="PRU00475"/>
    </source>
</evidence>
<comment type="caution">
    <text evidence="9">The sequence shown here is derived from an EMBL/GenBank/DDBJ whole genome shotgun (WGS) entry which is preliminary data.</text>
</comment>
<sequence>MVLYKRKPIMLPDPRPLPTDLNIYVWHIDETGEWFITYEEYLERLDFYTRHHFTCEITGTSCLTFFQALDSEETEFRYVEERFPLKLREPVSRFLHFNGIKRLDALVEQVYAKFKNDFFPGEVVYLRKNNKELSATPSQPSPQPDDGANKENGDSTHIQYQRPYIIKEKAQFNASKDPNTGEVITPAHSKYMLIEETQGSKSLIADQSQLYRDRTTFTKHLIKCFCKITLRRASTKMGAPWAVKEEYLPMYGLTMDWPPEMLKYKDEEPVVKQDASKGKRKREDEVEYLQGEEEENKRIEEEQRLKHEEEASSKRKRTAEEEREDSLAQENTAQVNVITSIVEDLVLPYQGPPHVFENLYHYNNLLESVPVNRNNSSFKPFRETQKLLQVFQFLSTFAPKMCLSYFNLDQLITSLKCTDPSELKGEIVYVELLDQHGESSFAENESDWQRNPKIREFIKQRDTERVRHYIAKDDPASDEVIDNVNHNGCGLLIECISALLRLFINEDGDWTSLVMEEWLDNNDINGQENSKTDKQGDGSGDGDDAESEFDDINDTLEKCLNYRNVGWAERLSKRQFNNHYWTLILLGIFQDCMHIPLYTDVIRVLVEKLVPSDISATQLPKQLWRNFCFQLSLEEKLNCIWILVDLLSNFSADIKTAVEESMDLCGQIRSERFRFAKDLKAETSYLNLLNVDLQALEQAGTGDEPAIESHKARIAVQMEKLERLQKDKNFLDKKLMENDLQRLRTLGLDRYGNRYYWMDLCGVPLGNVENTEDLSYHSGRLWIQGPAADAAEFFLQISNDELNQWKKLAEEHGKAYATKEVFHVYNTPEGSYRYVEGGNEVEICDCNGIVNSLIELNSIQKKIIDETPDCLLLSEDQWYSVDRVEDVRRLIDWFDNWGRREHDLLKQFKTMEDTLDIVYSIRDKVLHLFVYDEEEERLFKELQEYEFTEEELNFDAPAKEANNNINGNNDDAENNERNNEEQQEDEEEEGEKDEGERDEEELEEIAEKIMKLDDSSKTRKILNSIQELEDRRDELLAKRQAATAADGDTISSGGGKLQALAKKKRLKSIRNDKLNKQAEILTDLLNHRHFVAMEDTISWKNQLSTKILGTALRKNASGKQKIKIVETVDAKLKEIMDQTSRTTAATATN</sequence>
<dbReference type="SMART" id="SM00571">
    <property type="entry name" value="DDT"/>
    <property type="match status" value="1"/>
</dbReference>
<evidence type="ECO:0000259" key="8">
    <source>
        <dbReference type="PROSITE" id="PS51136"/>
    </source>
</evidence>
<dbReference type="eggNOG" id="KOG1245">
    <property type="taxonomic scope" value="Eukaryota"/>
</dbReference>
<organism evidence="9 10">
    <name type="scientific">Zygosaccharomyces rouxii</name>
    <dbReference type="NCBI Taxonomy" id="4956"/>
    <lineage>
        <taxon>Eukaryota</taxon>
        <taxon>Fungi</taxon>
        <taxon>Dikarya</taxon>
        <taxon>Ascomycota</taxon>
        <taxon>Saccharomycotina</taxon>
        <taxon>Saccharomycetes</taxon>
        <taxon>Saccharomycetales</taxon>
        <taxon>Saccharomycetaceae</taxon>
        <taxon>Zygosaccharomyces</taxon>
    </lineage>
</organism>
<evidence type="ECO:0000256" key="1">
    <source>
        <dbReference type="ARBA" id="ARBA00004123"/>
    </source>
</evidence>
<dbReference type="GO" id="GO:0005634">
    <property type="term" value="C:nucleus"/>
    <property type="evidence" value="ECO:0007669"/>
    <property type="project" value="UniProtKB-SubCell"/>
</dbReference>
<dbReference type="Pfam" id="PF02791">
    <property type="entry name" value="DDT"/>
    <property type="match status" value="1"/>
</dbReference>
<feature type="region of interest" description="Disordered" evidence="6">
    <location>
        <begin position="268"/>
        <end position="330"/>
    </location>
</feature>
<dbReference type="InterPro" id="IPR018501">
    <property type="entry name" value="DDT_dom"/>
</dbReference>
<dbReference type="Pfam" id="PF10537">
    <property type="entry name" value="WAC_Acf1_DNA_bd"/>
    <property type="match status" value="1"/>
</dbReference>
<evidence type="ECO:0000313" key="9">
    <source>
        <dbReference type="EMBL" id="GAV49643.1"/>
    </source>
</evidence>
<feature type="compositionally biased region" description="Low complexity" evidence="6">
    <location>
        <begin position="959"/>
        <end position="969"/>
    </location>
</feature>
<dbReference type="PANTHER" id="PTHR32075:SF6">
    <property type="entry name" value="ISWI CHROMATIN-REMODELING COMPLEX SUBUNIT YPL216W-RELATED"/>
    <property type="match status" value="1"/>
</dbReference>
<dbReference type="PANTHER" id="PTHR32075">
    <property type="entry name" value="ISWI CHROMATIN-REMODELING COMPLEX SUBUNIT YPL216W-RELATED"/>
    <property type="match status" value="1"/>
</dbReference>
<feature type="compositionally biased region" description="Basic and acidic residues" evidence="6">
    <location>
        <begin position="295"/>
        <end position="313"/>
    </location>
</feature>
<dbReference type="GO" id="GO:0000785">
    <property type="term" value="C:chromatin"/>
    <property type="evidence" value="ECO:0007669"/>
    <property type="project" value="UniProtKB-ARBA"/>
</dbReference>
<keyword evidence="2 5" id="KW-0175">Coiled coil</keyword>
<feature type="region of interest" description="Disordered" evidence="6">
    <location>
        <begin position="954"/>
        <end position="1002"/>
    </location>
</feature>
<dbReference type="InterPro" id="IPR028941">
    <property type="entry name" value="WHIM2_dom"/>
</dbReference>
<dbReference type="PROSITE" id="PS50827">
    <property type="entry name" value="DDT"/>
    <property type="match status" value="1"/>
</dbReference>
<feature type="compositionally biased region" description="Basic and acidic residues" evidence="6">
    <location>
        <begin position="268"/>
        <end position="284"/>
    </location>
</feature>
<feature type="region of interest" description="Disordered" evidence="6">
    <location>
        <begin position="132"/>
        <end position="154"/>
    </location>
</feature>
<dbReference type="GO" id="GO:0031509">
    <property type="term" value="P:subtelomeric heterochromatin formation"/>
    <property type="evidence" value="ECO:0007669"/>
    <property type="project" value="TreeGrafter"/>
</dbReference>
<feature type="region of interest" description="Disordered" evidence="6">
    <location>
        <begin position="524"/>
        <end position="547"/>
    </location>
</feature>
<evidence type="ECO:0000256" key="3">
    <source>
        <dbReference type="ARBA" id="ARBA00023242"/>
    </source>
</evidence>
<dbReference type="InterPro" id="IPR028942">
    <property type="entry name" value="WHIM1_dom"/>
</dbReference>
<proteinExistence type="predicted"/>
<dbReference type="Proteomes" id="UP000187013">
    <property type="component" value="Unassembled WGS sequence"/>
</dbReference>
<dbReference type="GO" id="GO:0000781">
    <property type="term" value="C:chromosome, telomeric region"/>
    <property type="evidence" value="ECO:0007669"/>
    <property type="project" value="GOC"/>
</dbReference>